<evidence type="ECO:0000256" key="8">
    <source>
        <dbReference type="ARBA" id="ARBA00023152"/>
    </source>
</evidence>
<dbReference type="GO" id="GO:0000287">
    <property type="term" value="F:magnesium ion binding"/>
    <property type="evidence" value="ECO:0007669"/>
    <property type="project" value="InterPro"/>
</dbReference>
<reference evidence="11" key="1">
    <citation type="submission" date="2020-04" db="EMBL/GenBank/DDBJ databases">
        <authorList>
            <person name="Zhang T."/>
        </authorList>
    </citation>
    <scope>NUCLEOTIDE SEQUENCE</scope>
    <source>
        <strain evidence="11">HKST-UBA11</strain>
    </source>
</reference>
<dbReference type="PANTHER" id="PTHR11902">
    <property type="entry name" value="ENOLASE"/>
    <property type="match status" value="1"/>
</dbReference>
<feature type="domain" description="Enolase C-terminal TIM barrel" evidence="10">
    <location>
        <begin position="1"/>
        <end position="224"/>
    </location>
</feature>
<keyword evidence="9 11" id="KW-0456">Lyase</keyword>
<dbReference type="EC" id="4.2.1.11" evidence="4"/>
<feature type="non-terminal residue" evidence="11">
    <location>
        <position position="1"/>
    </location>
</feature>
<dbReference type="InterPro" id="IPR036849">
    <property type="entry name" value="Enolase-like_C_sf"/>
</dbReference>
<comment type="similarity">
    <text evidence="3">Belongs to the enolase family.</text>
</comment>
<keyword evidence="6" id="KW-0964">Secreted</keyword>
<dbReference type="GO" id="GO:0000015">
    <property type="term" value="C:phosphopyruvate hydratase complex"/>
    <property type="evidence" value="ECO:0007669"/>
    <property type="project" value="InterPro"/>
</dbReference>
<dbReference type="EMBL" id="JAGQLH010000106">
    <property type="protein sequence ID" value="MCA9386245.1"/>
    <property type="molecule type" value="Genomic_DNA"/>
</dbReference>
<dbReference type="InterPro" id="IPR020809">
    <property type="entry name" value="Enolase_CS"/>
</dbReference>
<dbReference type="GO" id="GO:0004634">
    <property type="term" value="F:phosphopyruvate hydratase activity"/>
    <property type="evidence" value="ECO:0007669"/>
    <property type="project" value="UniProtKB-EC"/>
</dbReference>
<dbReference type="Gene3D" id="3.20.20.120">
    <property type="entry name" value="Enolase-like C-terminal domain"/>
    <property type="match status" value="1"/>
</dbReference>
<accession>A0A955RKX4</accession>
<evidence type="ECO:0000313" key="11">
    <source>
        <dbReference type="EMBL" id="MCA9386245.1"/>
    </source>
</evidence>
<dbReference type="AlphaFoldDB" id="A0A955RKX4"/>
<evidence type="ECO:0000313" key="12">
    <source>
        <dbReference type="Proteomes" id="UP000754563"/>
    </source>
</evidence>
<dbReference type="PROSITE" id="PS00164">
    <property type="entry name" value="ENOLASE"/>
    <property type="match status" value="1"/>
</dbReference>
<evidence type="ECO:0000256" key="4">
    <source>
        <dbReference type="ARBA" id="ARBA00012058"/>
    </source>
</evidence>
<evidence type="ECO:0000256" key="9">
    <source>
        <dbReference type="ARBA" id="ARBA00023239"/>
    </source>
</evidence>
<evidence type="ECO:0000256" key="6">
    <source>
        <dbReference type="ARBA" id="ARBA00022525"/>
    </source>
</evidence>
<keyword evidence="7" id="KW-0460">Magnesium</keyword>
<evidence type="ECO:0000256" key="3">
    <source>
        <dbReference type="ARBA" id="ARBA00009604"/>
    </source>
</evidence>
<dbReference type="InterPro" id="IPR000941">
    <property type="entry name" value="Enolase"/>
</dbReference>
<gene>
    <name evidence="11" type="primary">eno</name>
    <name evidence="11" type="ORF">KC717_06395</name>
</gene>
<dbReference type="GO" id="GO:0006096">
    <property type="term" value="P:glycolytic process"/>
    <property type="evidence" value="ECO:0007669"/>
    <property type="project" value="UniProtKB-KW"/>
</dbReference>
<evidence type="ECO:0000256" key="2">
    <source>
        <dbReference type="ARBA" id="ARBA00005031"/>
    </source>
</evidence>
<dbReference type="Proteomes" id="UP000754563">
    <property type="component" value="Unassembled WGS sequence"/>
</dbReference>
<comment type="cofactor">
    <cofactor evidence="1">
        <name>Mg(2+)</name>
        <dbReference type="ChEBI" id="CHEBI:18420"/>
    </cofactor>
</comment>
<name>A0A955RKX4_9BACT</name>
<reference evidence="11" key="2">
    <citation type="journal article" date="2021" name="Microbiome">
        <title>Successional dynamics and alternative stable states in a saline activated sludge microbial community over 9 years.</title>
        <authorList>
            <person name="Wang Y."/>
            <person name="Ye J."/>
            <person name="Ju F."/>
            <person name="Liu L."/>
            <person name="Boyd J.A."/>
            <person name="Deng Y."/>
            <person name="Parks D.H."/>
            <person name="Jiang X."/>
            <person name="Yin X."/>
            <person name="Woodcroft B.J."/>
            <person name="Tyson G.W."/>
            <person name="Hugenholtz P."/>
            <person name="Polz M.F."/>
            <person name="Zhang T."/>
        </authorList>
    </citation>
    <scope>NUCLEOTIDE SEQUENCE</scope>
    <source>
        <strain evidence="11">HKST-UBA11</strain>
    </source>
</reference>
<dbReference type="SMART" id="SM01192">
    <property type="entry name" value="Enolase_C"/>
    <property type="match status" value="1"/>
</dbReference>
<sequence>NVGNEGAFAPTGISTNELPLQIIVEAIEKSGYKPMEEVGISMDAAASEFFSDGTYKLSIEGKELTSPELINYYLSWFDKYPIVTVEDMLHEDDWEYWPELTEKIDFPNIGDDLTVTNIERFQKAIDSKAANAILIKLNQIGSLTETVDCCMLARENGMMTVVSHRGGGETNDTSMVDVAVALNSGFIKVGPARGERVCKYNRLMKIEEELGEEAQVMGKEYAKV</sequence>
<keyword evidence="8" id="KW-0324">Glycolysis</keyword>
<proteinExistence type="inferred from homology"/>
<organism evidence="11 12">
    <name type="scientific">Candidatus Dojkabacteria bacterium</name>
    <dbReference type="NCBI Taxonomy" id="2099670"/>
    <lineage>
        <taxon>Bacteria</taxon>
        <taxon>Candidatus Dojkabacteria</taxon>
    </lineage>
</organism>
<dbReference type="Pfam" id="PF00113">
    <property type="entry name" value="Enolase_C"/>
    <property type="match status" value="1"/>
</dbReference>
<evidence type="ECO:0000256" key="1">
    <source>
        <dbReference type="ARBA" id="ARBA00001946"/>
    </source>
</evidence>
<dbReference type="SUPFAM" id="SSF51604">
    <property type="entry name" value="Enolase C-terminal domain-like"/>
    <property type="match status" value="1"/>
</dbReference>
<comment type="pathway">
    <text evidence="2">Carbohydrate degradation; glycolysis; pyruvate from D-glyceraldehyde 3-phosphate: step 4/5.</text>
</comment>
<protein>
    <recommendedName>
        <fullName evidence="5">Enolase</fullName>
        <ecNumber evidence="4">4.2.1.11</ecNumber>
    </recommendedName>
</protein>
<comment type="caution">
    <text evidence="11">The sequence shown here is derived from an EMBL/GenBank/DDBJ whole genome shotgun (WGS) entry which is preliminary data.</text>
</comment>
<evidence type="ECO:0000259" key="10">
    <source>
        <dbReference type="SMART" id="SM01192"/>
    </source>
</evidence>
<evidence type="ECO:0000256" key="5">
    <source>
        <dbReference type="ARBA" id="ARBA00017068"/>
    </source>
</evidence>
<dbReference type="PANTHER" id="PTHR11902:SF1">
    <property type="entry name" value="ENOLASE"/>
    <property type="match status" value="1"/>
</dbReference>
<dbReference type="InterPro" id="IPR020810">
    <property type="entry name" value="Enolase_C"/>
</dbReference>
<evidence type="ECO:0000256" key="7">
    <source>
        <dbReference type="ARBA" id="ARBA00022842"/>
    </source>
</evidence>